<dbReference type="PROSITE" id="PS00144">
    <property type="entry name" value="ASN_GLN_ASE_1"/>
    <property type="match status" value="1"/>
</dbReference>
<dbReference type="CDD" id="cd08964">
    <property type="entry name" value="L-asparaginase_II"/>
    <property type="match status" value="1"/>
</dbReference>
<dbReference type="Proteomes" id="UP000182412">
    <property type="component" value="Unassembled WGS sequence"/>
</dbReference>
<evidence type="ECO:0000256" key="9">
    <source>
        <dbReference type="RuleBase" id="RU004456"/>
    </source>
</evidence>
<evidence type="ECO:0000256" key="7">
    <source>
        <dbReference type="PROSITE-ProRule" id="PRU10099"/>
    </source>
</evidence>
<dbReference type="SFLD" id="SFLDS00057">
    <property type="entry name" value="Glutaminase/Asparaginase"/>
    <property type="match status" value="1"/>
</dbReference>
<dbReference type="InterPro" id="IPR036152">
    <property type="entry name" value="Asp/glu_Ase-like_sf"/>
</dbReference>
<protein>
    <recommendedName>
        <fullName evidence="2">asparaginase</fullName>
        <ecNumber evidence="2">3.5.1.1</ecNumber>
    </recommendedName>
</protein>
<evidence type="ECO:0000259" key="10">
    <source>
        <dbReference type="Pfam" id="PF00710"/>
    </source>
</evidence>
<evidence type="ECO:0000256" key="3">
    <source>
        <dbReference type="ARBA" id="ARBA00022801"/>
    </source>
</evidence>
<dbReference type="SMART" id="SM00870">
    <property type="entry name" value="Asparaginase"/>
    <property type="match status" value="1"/>
</dbReference>
<evidence type="ECO:0000313" key="12">
    <source>
        <dbReference type="EMBL" id="SDO78392.1"/>
    </source>
</evidence>
<dbReference type="Pfam" id="PF17763">
    <property type="entry name" value="Asparaginase_C"/>
    <property type="match status" value="1"/>
</dbReference>
<reference evidence="12 13" key="1">
    <citation type="submission" date="2016-10" db="EMBL/GenBank/DDBJ databases">
        <authorList>
            <person name="de Groot N.N."/>
        </authorList>
    </citation>
    <scope>NUCLEOTIDE SEQUENCE [LARGE SCALE GENOMIC DNA]</scope>
    <source>
        <strain evidence="12 13">S137</strain>
    </source>
</reference>
<feature type="domain" description="Asparaginase/glutaminase C-terminal" evidence="11">
    <location>
        <begin position="260"/>
        <end position="368"/>
    </location>
</feature>
<dbReference type="FunFam" id="3.40.50.1170:FF:000001">
    <property type="entry name" value="L-asparaginase 2"/>
    <property type="match status" value="1"/>
</dbReference>
<feature type="active site" evidence="7">
    <location>
        <position position="55"/>
    </location>
</feature>
<evidence type="ECO:0000256" key="1">
    <source>
        <dbReference type="ARBA" id="ARBA00010518"/>
    </source>
</evidence>
<dbReference type="InterPro" id="IPR020827">
    <property type="entry name" value="Asparaginase/glutaminase_AS1"/>
</dbReference>
<dbReference type="InterPro" id="IPR006034">
    <property type="entry name" value="Asparaginase/glutaminase-like"/>
</dbReference>
<dbReference type="PANTHER" id="PTHR11707:SF28">
    <property type="entry name" value="60 KDA LYSOPHOSPHOLIPASE"/>
    <property type="match status" value="1"/>
</dbReference>
<dbReference type="GO" id="GO:0006528">
    <property type="term" value="P:asparagine metabolic process"/>
    <property type="evidence" value="ECO:0007669"/>
    <property type="project" value="InterPro"/>
</dbReference>
<dbReference type="InterPro" id="IPR040919">
    <property type="entry name" value="Asparaginase_C"/>
</dbReference>
<name>A0A1H0MD88_SELRU</name>
<evidence type="ECO:0000256" key="2">
    <source>
        <dbReference type="ARBA" id="ARBA00012920"/>
    </source>
</evidence>
<dbReference type="EC" id="3.5.1.1" evidence="2"/>
<comment type="catalytic activity">
    <reaction evidence="4">
        <text>L-asparagine + H2O = L-aspartate + NH4(+)</text>
        <dbReference type="Rhea" id="RHEA:21016"/>
        <dbReference type="ChEBI" id="CHEBI:15377"/>
        <dbReference type="ChEBI" id="CHEBI:28938"/>
        <dbReference type="ChEBI" id="CHEBI:29991"/>
        <dbReference type="ChEBI" id="CHEBI:58048"/>
        <dbReference type="EC" id="3.5.1.1"/>
    </reaction>
</comment>
<dbReference type="PIRSF" id="PIRSF001220">
    <property type="entry name" value="L-ASNase_gatD"/>
    <property type="match status" value="1"/>
</dbReference>
<dbReference type="AlphaFoldDB" id="A0A1H0MD88"/>
<evidence type="ECO:0000259" key="11">
    <source>
        <dbReference type="Pfam" id="PF17763"/>
    </source>
</evidence>
<dbReference type="PRINTS" id="PR00139">
    <property type="entry name" value="ASNGLNASE"/>
</dbReference>
<sequence>MPVILGNVMGGKGGIFVKVKVSAILMTLAMLLVGVQCAFAAQAKPNIKILATGGTIAGSAASDTATTGYKAGALGIDVLINAVPEVKNYANVSGEQICSIDSKDMTNDVWLKLAKRCNELLASKDVDGIVITHGTDTLEETAYFLNLTVKSDKPVVITGAMRPATAISADGPMNLLNAVRVASDKKAAGRGVLVVLNDAINGARDVTKTHTTSVDTFKAPELGVFGYVNDGVPEFYRASTRLNTSKSEFDVTKLNELPYVKVIYGTANDDALFVDAAIKGGVKGIVYAGTGNGSVHKDAEAALAKATKAGIVVVRSARVGNGSVIPAEQSYIDYHFLDGDSLNPQKARVLLQLALTKTKDLKTIQDMFHKY</sequence>
<feature type="binding site" evidence="6">
    <location>
        <position position="102"/>
    </location>
    <ligand>
        <name>substrate</name>
    </ligand>
</feature>
<evidence type="ECO:0000256" key="4">
    <source>
        <dbReference type="ARBA" id="ARBA00049366"/>
    </source>
</evidence>
<dbReference type="InterPro" id="IPR027473">
    <property type="entry name" value="L-asparaginase_C"/>
</dbReference>
<dbReference type="GO" id="GO:0004067">
    <property type="term" value="F:asparaginase activity"/>
    <property type="evidence" value="ECO:0007669"/>
    <property type="project" value="UniProtKB-UniRule"/>
</dbReference>
<dbReference type="NCBIfam" id="TIGR00520">
    <property type="entry name" value="asnASE_II"/>
    <property type="match status" value="1"/>
</dbReference>
<dbReference type="Gene3D" id="3.40.50.1170">
    <property type="entry name" value="L-asparaginase, N-terminal domain"/>
    <property type="match status" value="1"/>
</dbReference>
<dbReference type="PANTHER" id="PTHR11707">
    <property type="entry name" value="L-ASPARAGINASE"/>
    <property type="match status" value="1"/>
</dbReference>
<dbReference type="EMBL" id="FNJQ01000001">
    <property type="protein sequence ID" value="SDO78392.1"/>
    <property type="molecule type" value="Genomic_DNA"/>
</dbReference>
<feature type="active site" evidence="8">
    <location>
        <position position="135"/>
    </location>
</feature>
<gene>
    <name evidence="12" type="ORF">SAMN05216366_101122</name>
</gene>
<feature type="active site" description="O-isoaspartyl threonine intermediate" evidence="5">
    <location>
        <position position="55"/>
    </location>
</feature>
<feature type="domain" description="L-asparaginase N-terminal" evidence="10">
    <location>
        <begin position="46"/>
        <end position="238"/>
    </location>
</feature>
<accession>A0A1H0MD88</accession>
<dbReference type="PIRSF" id="PIRSF500176">
    <property type="entry name" value="L_ASNase"/>
    <property type="match status" value="1"/>
</dbReference>
<dbReference type="Pfam" id="PF00710">
    <property type="entry name" value="Asparaginase"/>
    <property type="match status" value="1"/>
</dbReference>
<dbReference type="InterPro" id="IPR027475">
    <property type="entry name" value="Asparaginase/glutaminase_AS2"/>
</dbReference>
<dbReference type="Gene3D" id="3.40.50.40">
    <property type="match status" value="1"/>
</dbReference>
<proteinExistence type="inferred from homology"/>
<dbReference type="InterPro" id="IPR027474">
    <property type="entry name" value="L-asparaginase_N"/>
</dbReference>
<evidence type="ECO:0000256" key="5">
    <source>
        <dbReference type="PIRSR" id="PIRSR001220-1"/>
    </source>
</evidence>
<dbReference type="InterPro" id="IPR037152">
    <property type="entry name" value="L-asparaginase_N_sf"/>
</dbReference>
<dbReference type="PROSITE" id="PS51732">
    <property type="entry name" value="ASN_GLN_ASE_3"/>
    <property type="match status" value="1"/>
</dbReference>
<dbReference type="SUPFAM" id="SSF53774">
    <property type="entry name" value="Glutaminase/Asparaginase"/>
    <property type="match status" value="1"/>
</dbReference>
<feature type="binding site" evidence="6">
    <location>
        <begin position="135"/>
        <end position="136"/>
    </location>
    <ligand>
        <name>substrate</name>
    </ligand>
</feature>
<evidence type="ECO:0000313" key="13">
    <source>
        <dbReference type="Proteomes" id="UP000182412"/>
    </source>
</evidence>
<comment type="similarity">
    <text evidence="1 9">Belongs to the asparaginase 1 family.</text>
</comment>
<evidence type="ECO:0000256" key="8">
    <source>
        <dbReference type="PROSITE-ProRule" id="PRU10100"/>
    </source>
</evidence>
<organism evidence="12 13">
    <name type="scientific">Selenomonas ruminantium</name>
    <dbReference type="NCBI Taxonomy" id="971"/>
    <lineage>
        <taxon>Bacteria</taxon>
        <taxon>Bacillati</taxon>
        <taxon>Bacillota</taxon>
        <taxon>Negativicutes</taxon>
        <taxon>Selenomonadales</taxon>
        <taxon>Selenomonadaceae</taxon>
        <taxon>Selenomonas</taxon>
    </lineage>
</organism>
<evidence type="ECO:0000256" key="6">
    <source>
        <dbReference type="PIRSR" id="PIRSR001220-2"/>
    </source>
</evidence>
<keyword evidence="3" id="KW-0378">Hydrolase</keyword>
<dbReference type="PROSITE" id="PS00917">
    <property type="entry name" value="ASN_GLN_ASE_2"/>
    <property type="match status" value="1"/>
</dbReference>
<dbReference type="InterPro" id="IPR004550">
    <property type="entry name" value="AsnASE_II"/>
</dbReference>